<keyword evidence="5" id="KW-0539">Nucleus</keyword>
<dbReference type="PANTHER" id="PTHR15741:SF27">
    <property type="entry name" value="TRANSCRIPTION FACTOR AP-4"/>
    <property type="match status" value="1"/>
</dbReference>
<feature type="region of interest" description="Disordered" evidence="7">
    <location>
        <begin position="200"/>
        <end position="222"/>
    </location>
</feature>
<keyword evidence="2" id="KW-0805">Transcription regulation</keyword>
<evidence type="ECO:0000256" key="7">
    <source>
        <dbReference type="SAM" id="MobiDB-lite"/>
    </source>
</evidence>
<evidence type="ECO:0000256" key="2">
    <source>
        <dbReference type="ARBA" id="ARBA00023015"/>
    </source>
</evidence>
<evidence type="ECO:0000256" key="5">
    <source>
        <dbReference type="ARBA" id="ARBA00023242"/>
    </source>
</evidence>
<protein>
    <recommendedName>
        <fullName evidence="8">BHLH domain-containing protein</fullName>
    </recommendedName>
</protein>
<reference evidence="9 10" key="1">
    <citation type="submission" date="2022-05" db="EMBL/GenBank/DDBJ databases">
        <authorList>
            <consortium name="Genoscope - CEA"/>
            <person name="William W."/>
        </authorList>
    </citation>
    <scope>NUCLEOTIDE SEQUENCE [LARGE SCALE GENOMIC DNA]</scope>
</reference>
<evidence type="ECO:0000259" key="8">
    <source>
        <dbReference type="PROSITE" id="PS50888"/>
    </source>
</evidence>
<evidence type="ECO:0000313" key="9">
    <source>
        <dbReference type="EMBL" id="CAH3027359.1"/>
    </source>
</evidence>
<dbReference type="Gene3D" id="4.10.280.10">
    <property type="entry name" value="Helix-loop-helix DNA-binding domain"/>
    <property type="match status" value="1"/>
</dbReference>
<comment type="subcellular location">
    <subcellularLocation>
        <location evidence="1">Nucleus</location>
    </subcellularLocation>
</comment>
<dbReference type="Proteomes" id="UP001159427">
    <property type="component" value="Unassembled WGS sequence"/>
</dbReference>
<evidence type="ECO:0000256" key="4">
    <source>
        <dbReference type="ARBA" id="ARBA00023163"/>
    </source>
</evidence>
<dbReference type="Pfam" id="PF00010">
    <property type="entry name" value="HLH"/>
    <property type="match status" value="1"/>
</dbReference>
<keyword evidence="4" id="KW-0804">Transcription</keyword>
<organism evidence="9 10">
    <name type="scientific">Porites evermanni</name>
    <dbReference type="NCBI Taxonomy" id="104178"/>
    <lineage>
        <taxon>Eukaryota</taxon>
        <taxon>Metazoa</taxon>
        <taxon>Cnidaria</taxon>
        <taxon>Anthozoa</taxon>
        <taxon>Hexacorallia</taxon>
        <taxon>Scleractinia</taxon>
        <taxon>Fungiina</taxon>
        <taxon>Poritidae</taxon>
        <taxon>Porites</taxon>
    </lineage>
</organism>
<comment type="caution">
    <text evidence="9">The sequence shown here is derived from an EMBL/GenBank/DDBJ whole genome shotgun (WGS) entry which is preliminary data.</text>
</comment>
<feature type="region of interest" description="Disordered" evidence="7">
    <location>
        <begin position="1"/>
        <end position="21"/>
    </location>
</feature>
<dbReference type="SMART" id="SM00353">
    <property type="entry name" value="HLH"/>
    <property type="match status" value="1"/>
</dbReference>
<sequence length="255" mass="29694">MDFDEYQESKKRRMSNTDRVAEKERRLNANMIERRRMQNINSGFTSLKRLLPPTDKKLTKAAILQQAVQHILRLQRTVVQVQENNNALRQNLAEERKQRLALRKQCDAFVTENYARQECCRGLFCSHMQIKLPSTPPEDFSDRTMSRWPLMSCNKLDVTLGEYKNTTFDGFSCQDTRQWPRVPVIRENTWEVHESKEMYPADSAGTCKEEPSPASQESSGLSLSREFSESAVYQQRAWANNLHCIVDAINLIEKE</sequence>
<dbReference type="SUPFAM" id="SSF47459">
    <property type="entry name" value="HLH, helix-loop-helix DNA-binding domain"/>
    <property type="match status" value="1"/>
</dbReference>
<keyword evidence="3" id="KW-0238">DNA-binding</keyword>
<evidence type="ECO:0000256" key="1">
    <source>
        <dbReference type="ARBA" id="ARBA00004123"/>
    </source>
</evidence>
<evidence type="ECO:0000313" key="10">
    <source>
        <dbReference type="Proteomes" id="UP001159427"/>
    </source>
</evidence>
<keyword evidence="6" id="KW-0175">Coiled coil</keyword>
<evidence type="ECO:0000256" key="6">
    <source>
        <dbReference type="SAM" id="Coils"/>
    </source>
</evidence>
<name>A0ABN8MCJ2_9CNID</name>
<dbReference type="InterPro" id="IPR011598">
    <property type="entry name" value="bHLH_dom"/>
</dbReference>
<feature type="domain" description="BHLH" evidence="8">
    <location>
        <begin position="24"/>
        <end position="74"/>
    </location>
</feature>
<feature type="coiled-coil region" evidence="6">
    <location>
        <begin position="64"/>
        <end position="105"/>
    </location>
</feature>
<evidence type="ECO:0000256" key="3">
    <source>
        <dbReference type="ARBA" id="ARBA00023125"/>
    </source>
</evidence>
<dbReference type="PROSITE" id="PS50888">
    <property type="entry name" value="BHLH"/>
    <property type="match status" value="1"/>
</dbReference>
<proteinExistence type="predicted"/>
<dbReference type="InterPro" id="IPR036638">
    <property type="entry name" value="HLH_DNA-bd_sf"/>
</dbReference>
<dbReference type="EMBL" id="CALNXI010000448">
    <property type="protein sequence ID" value="CAH3027359.1"/>
    <property type="molecule type" value="Genomic_DNA"/>
</dbReference>
<gene>
    <name evidence="9" type="ORF">PEVE_00031356</name>
</gene>
<keyword evidence="10" id="KW-1185">Reference proteome</keyword>
<dbReference type="InterPro" id="IPR052207">
    <property type="entry name" value="Max-like/E-box_TFs"/>
</dbReference>
<feature type="compositionally biased region" description="Polar residues" evidence="7">
    <location>
        <begin position="213"/>
        <end position="222"/>
    </location>
</feature>
<accession>A0ABN8MCJ2</accession>
<dbReference type="PANTHER" id="PTHR15741">
    <property type="entry name" value="BASIC HELIX-LOOP-HELIX ZIP TRANSCRIPTION FACTOR"/>
    <property type="match status" value="1"/>
</dbReference>